<dbReference type="Proteomes" id="UP000194873">
    <property type="component" value="Unassembled WGS sequence"/>
</dbReference>
<gene>
    <name evidence="1" type="ORF">BXP70_25030</name>
</gene>
<dbReference type="AlphaFoldDB" id="A0A243W6M7"/>
<comment type="caution">
    <text evidence="1">The sequence shown here is derived from an EMBL/GenBank/DDBJ whole genome shotgun (WGS) entry which is preliminary data.</text>
</comment>
<dbReference type="SUPFAM" id="SSF55136">
    <property type="entry name" value="Probable bacterial effector-binding domain"/>
    <property type="match status" value="1"/>
</dbReference>
<name>A0A243W6M7_9BACT</name>
<evidence type="ECO:0000313" key="2">
    <source>
        <dbReference type="Proteomes" id="UP000194873"/>
    </source>
</evidence>
<protein>
    <recommendedName>
        <fullName evidence="3">GyrI-like small molecule binding domain-containing protein</fullName>
    </recommendedName>
</protein>
<accession>A0A243W6M7</accession>
<evidence type="ECO:0000313" key="1">
    <source>
        <dbReference type="EMBL" id="OUJ70227.1"/>
    </source>
</evidence>
<proteinExistence type="predicted"/>
<dbReference type="OrthoDB" id="850851at2"/>
<dbReference type="EMBL" id="MTSE01000025">
    <property type="protein sequence ID" value="OUJ70227.1"/>
    <property type="molecule type" value="Genomic_DNA"/>
</dbReference>
<dbReference type="InterPro" id="IPR011256">
    <property type="entry name" value="Reg_factor_effector_dom_sf"/>
</dbReference>
<dbReference type="RefSeq" id="WP_086596857.1">
    <property type="nucleotide sequence ID" value="NZ_MTSE01000025.1"/>
</dbReference>
<keyword evidence="2" id="KW-1185">Reference proteome</keyword>
<reference evidence="1 2" key="1">
    <citation type="submission" date="2017-01" db="EMBL/GenBank/DDBJ databases">
        <title>A new Hymenobacter.</title>
        <authorList>
            <person name="Liang Y."/>
            <person name="Feng F."/>
        </authorList>
    </citation>
    <scope>NUCLEOTIDE SEQUENCE [LARGE SCALE GENOMIC DNA]</scope>
    <source>
        <strain evidence="1">MIMBbqt21</strain>
    </source>
</reference>
<dbReference type="Gene3D" id="3.20.80.10">
    <property type="entry name" value="Regulatory factor, effector binding domain"/>
    <property type="match status" value="1"/>
</dbReference>
<sequence length="174" mass="19443">MTRWIFLAILFLTAAGVVVYGYLGGFRKPDVAIITTAKPVFLIGQYYNGSVRDEAFGPLFRQAQQLRASGAVRGELANIYYNDPSLTRDTVKAFVGLIVADTTSQKKPDGYRYRVFPAGQRVVQARTTTSYLLAPNKLYPAIEEVVKQQKLKLRQVYLEQFAEEGPSEVLAVVE</sequence>
<organism evidence="1 2">
    <name type="scientific">Hymenobacter crusticola</name>
    <dbReference type="NCBI Taxonomy" id="1770526"/>
    <lineage>
        <taxon>Bacteria</taxon>
        <taxon>Pseudomonadati</taxon>
        <taxon>Bacteroidota</taxon>
        <taxon>Cytophagia</taxon>
        <taxon>Cytophagales</taxon>
        <taxon>Hymenobacteraceae</taxon>
        <taxon>Hymenobacter</taxon>
    </lineage>
</organism>
<evidence type="ECO:0008006" key="3">
    <source>
        <dbReference type="Google" id="ProtNLM"/>
    </source>
</evidence>